<feature type="region of interest" description="Disordered" evidence="1">
    <location>
        <begin position="193"/>
        <end position="233"/>
    </location>
</feature>
<dbReference type="OrthoDB" id="414788at2759"/>
<proteinExistence type="predicted"/>
<feature type="compositionally biased region" description="Low complexity" evidence="1">
    <location>
        <begin position="41"/>
        <end position="53"/>
    </location>
</feature>
<feature type="compositionally biased region" description="Polar residues" evidence="1">
    <location>
        <begin position="160"/>
        <end position="173"/>
    </location>
</feature>
<feature type="region of interest" description="Disordered" evidence="1">
    <location>
        <begin position="138"/>
        <end position="178"/>
    </location>
</feature>
<accession>A0A812PX62</accession>
<feature type="region of interest" description="Disordered" evidence="1">
    <location>
        <begin position="1"/>
        <end position="56"/>
    </location>
</feature>
<dbReference type="EMBL" id="CAJNDS010002167">
    <property type="protein sequence ID" value="CAE7358140.1"/>
    <property type="molecule type" value="Genomic_DNA"/>
</dbReference>
<feature type="compositionally biased region" description="Basic residues" evidence="1">
    <location>
        <begin position="1"/>
        <end position="10"/>
    </location>
</feature>
<feature type="compositionally biased region" description="Basic and acidic residues" evidence="1">
    <location>
        <begin position="193"/>
        <end position="217"/>
    </location>
</feature>
<sequence>MGGKGRRSRSRDHSSGYRGWQRYNSGKGRWHDSHYQGKGYGSYQSKGYGKASSPTPVSRAAYLVHELQELGRQQQQEEQATSLLQRFVGSLGHAPSRETHEPSSSAYTEPGAQATRAAGDPPSWLKGLLDALASKFGATDTAPSSSSLKSSVANHAAQKIGSTPSSAGNSMPTAQESQELLQLRQELEALKEEKARREKQAEKERLQSEIKSLRESMPELPLEQASAEEPGESNTVLDWLPVDVEQWDLENVLITTAQQKMWISGVRPAIAKGWTRTPVAVSAWLAAEKLRLSDEDLNVALQKAGLQKATVLNRDLLTLRLLVKVLSPQDVPE</sequence>
<organism evidence="2 3">
    <name type="scientific">Symbiodinium natans</name>
    <dbReference type="NCBI Taxonomy" id="878477"/>
    <lineage>
        <taxon>Eukaryota</taxon>
        <taxon>Sar</taxon>
        <taxon>Alveolata</taxon>
        <taxon>Dinophyceae</taxon>
        <taxon>Suessiales</taxon>
        <taxon>Symbiodiniaceae</taxon>
        <taxon>Symbiodinium</taxon>
    </lineage>
</organism>
<reference evidence="2" key="1">
    <citation type="submission" date="2021-02" db="EMBL/GenBank/DDBJ databases">
        <authorList>
            <person name="Dougan E. K."/>
            <person name="Rhodes N."/>
            <person name="Thang M."/>
            <person name="Chan C."/>
        </authorList>
    </citation>
    <scope>NUCLEOTIDE SEQUENCE</scope>
</reference>
<protein>
    <submittedName>
        <fullName evidence="2">Uncharacterized protein</fullName>
    </submittedName>
</protein>
<keyword evidence="3" id="KW-1185">Reference proteome</keyword>
<feature type="region of interest" description="Disordered" evidence="1">
    <location>
        <begin position="71"/>
        <end position="122"/>
    </location>
</feature>
<evidence type="ECO:0000313" key="2">
    <source>
        <dbReference type="EMBL" id="CAE7358140.1"/>
    </source>
</evidence>
<comment type="caution">
    <text evidence="2">The sequence shown here is derived from an EMBL/GenBank/DDBJ whole genome shotgun (WGS) entry which is preliminary data.</text>
</comment>
<evidence type="ECO:0000313" key="3">
    <source>
        <dbReference type="Proteomes" id="UP000604046"/>
    </source>
</evidence>
<dbReference type="AlphaFoldDB" id="A0A812PX62"/>
<feature type="compositionally biased region" description="Low complexity" evidence="1">
    <location>
        <begin position="71"/>
        <end position="85"/>
    </location>
</feature>
<evidence type="ECO:0000256" key="1">
    <source>
        <dbReference type="SAM" id="MobiDB-lite"/>
    </source>
</evidence>
<dbReference type="Proteomes" id="UP000604046">
    <property type="component" value="Unassembled WGS sequence"/>
</dbReference>
<name>A0A812PX62_9DINO</name>
<gene>
    <name evidence="2" type="ORF">SNAT2548_LOCUS19143</name>
</gene>